<dbReference type="Pfam" id="PF13927">
    <property type="entry name" value="Ig_3"/>
    <property type="match status" value="1"/>
</dbReference>
<keyword evidence="6" id="KW-1185">Reference proteome</keyword>
<feature type="domain" description="Ig-like" evidence="4">
    <location>
        <begin position="212"/>
        <end position="297"/>
    </location>
</feature>
<dbReference type="GO" id="GO:0006955">
    <property type="term" value="P:immune response"/>
    <property type="evidence" value="ECO:0007669"/>
    <property type="project" value="TreeGrafter"/>
</dbReference>
<feature type="chain" id="PRO_5035949116" description="Ig-like domain-containing protein" evidence="3">
    <location>
        <begin position="23"/>
        <end position="881"/>
    </location>
</feature>
<dbReference type="InterPro" id="IPR003599">
    <property type="entry name" value="Ig_sub"/>
</dbReference>
<protein>
    <recommendedName>
        <fullName evidence="4">Ig-like domain-containing protein</fullName>
    </recommendedName>
</protein>
<dbReference type="PROSITE" id="PS50835">
    <property type="entry name" value="IG_LIKE"/>
    <property type="match status" value="9"/>
</dbReference>
<dbReference type="InterPro" id="IPR050488">
    <property type="entry name" value="Ig_Fc_receptor"/>
</dbReference>
<dbReference type="Gene3D" id="2.60.40.10">
    <property type="entry name" value="Immunoglobulins"/>
    <property type="match status" value="9"/>
</dbReference>
<gene>
    <name evidence="5" type="ORF">AGOR_G00155540</name>
</gene>
<feature type="domain" description="Ig-like" evidence="4">
    <location>
        <begin position="771"/>
        <end position="852"/>
    </location>
</feature>
<dbReference type="EMBL" id="JAERUA010000014">
    <property type="protein sequence ID" value="KAI1890620.1"/>
    <property type="molecule type" value="Genomic_DNA"/>
</dbReference>
<dbReference type="CDD" id="cd00096">
    <property type="entry name" value="Ig"/>
    <property type="match status" value="1"/>
</dbReference>
<feature type="domain" description="Ig-like" evidence="4">
    <location>
        <begin position="675"/>
        <end position="768"/>
    </location>
</feature>
<dbReference type="PANTHER" id="PTHR11481:SF112">
    <property type="entry name" value="FC RECEPTOR-LIKE PROTEIN 4-RELATED"/>
    <property type="match status" value="1"/>
</dbReference>
<evidence type="ECO:0000256" key="1">
    <source>
        <dbReference type="ARBA" id="ARBA00022729"/>
    </source>
</evidence>
<dbReference type="InterPro" id="IPR007110">
    <property type="entry name" value="Ig-like_dom"/>
</dbReference>
<sequence>MCGFNRVLTVLIFLVQQSESRAQVILTAEPPHTEMMDGETVTFTCKVKGSELDSFTRWDYSLIKLSGTQETRLSTHTGEGLLTYNLKLIESDSTQYKCEARNGSDVIMSSPHTLSVKNLPRVVLTPQPGWTEIFNTERVTLSCKIEGAVNDWGYLWYKNGQKLSVDRTRDSYSITSAGPSDTGTYTCKGEHKKRQLNTYSSNSVQLHVSALPHMVLTLQPGWTEIYNKESVTLSCKIEGAVNDWGYLWYKNGQKLSVDRTRDSYSITSAGPSDSGTYTCKGEHKKRPLNTYSSNSVQLHVLALPQVTLTLQPRWTEIFNTERVTLSCKLEGAVNDWGYLWYTNGQKLSVDRTGDMYNIHSAGQSDSGTYTCKGEHKNRKLYTTSSNSVTINVLASPISALTMEPNYSGFYPSEQVTLTCDIQNSQAVWRYQWYKDGDFISRDFNREKTYTIQSIEKSHRGVYTCMGKIQGRDVYSKVSKHVILNVYDLPHVALTLQPGWTEIFNTERVTLSCKIEGAVNDWGYLWYKNGQKLSVDRTRDSYSITSAGPSDSGTYTCKGEHKKRPLNTYSSNSVQLHVLGLPHVVLTLQYNWTEIFNTESVTLSCKIEGAVNDWGYLWYKNGQKLSVDRTRDSYSITSAGPSDTGTYTCKGEHKARPLKTGNSNDVTLKVFDNPKPLVTQKLPSGWIFTGDTVILSCGVSTGPAGWRYHWHKDRQGAARQSTDLSSTDGSSYTISYAALSHSGEYFCRAERGREPFYSLYSDAVQLNITARPWAVIILETGWTEIFRTDSLTLRCDVEGSSDEWNYTWYRDSQHLPLNHSGDRYTLIPGNGSYQSEYKCRGNRTGVPSYTVISGQIGQIKSFKCGRSLCLLLAVFYLVLLLS</sequence>
<comment type="caution">
    <text evidence="5">The sequence shown here is derived from an EMBL/GenBank/DDBJ whole genome shotgun (WGS) entry which is preliminary data.</text>
</comment>
<dbReference type="GO" id="GO:0007166">
    <property type="term" value="P:cell surface receptor signaling pathway"/>
    <property type="evidence" value="ECO:0007669"/>
    <property type="project" value="TreeGrafter"/>
</dbReference>
<feature type="signal peptide" evidence="3">
    <location>
        <begin position="1"/>
        <end position="22"/>
    </location>
</feature>
<dbReference type="OrthoDB" id="6151406at2759"/>
<feature type="domain" description="Ig-like" evidence="4">
    <location>
        <begin position="489"/>
        <end position="574"/>
    </location>
</feature>
<name>A0A8T3D3R6_9TELE</name>
<dbReference type="SMART" id="SM00408">
    <property type="entry name" value="IGc2"/>
    <property type="match status" value="9"/>
</dbReference>
<dbReference type="SMART" id="SM00409">
    <property type="entry name" value="IG"/>
    <property type="match status" value="9"/>
</dbReference>
<keyword evidence="1 3" id="KW-0732">Signal</keyword>
<reference evidence="5" key="1">
    <citation type="submission" date="2021-01" db="EMBL/GenBank/DDBJ databases">
        <authorList>
            <person name="Zahm M."/>
            <person name="Roques C."/>
            <person name="Cabau C."/>
            <person name="Klopp C."/>
            <person name="Donnadieu C."/>
            <person name="Jouanno E."/>
            <person name="Lampietro C."/>
            <person name="Louis A."/>
            <person name="Herpin A."/>
            <person name="Echchiki A."/>
            <person name="Berthelot C."/>
            <person name="Parey E."/>
            <person name="Roest-Crollius H."/>
            <person name="Braasch I."/>
            <person name="Postlethwait J."/>
            <person name="Bobe J."/>
            <person name="Montfort J."/>
            <person name="Bouchez O."/>
            <person name="Begum T."/>
            <person name="Mejri S."/>
            <person name="Adams A."/>
            <person name="Chen W.-J."/>
            <person name="Guiguen Y."/>
        </authorList>
    </citation>
    <scope>NUCLEOTIDE SEQUENCE</scope>
    <source>
        <tissue evidence="5">Blood</tissue>
    </source>
</reference>
<evidence type="ECO:0000256" key="3">
    <source>
        <dbReference type="SAM" id="SignalP"/>
    </source>
</evidence>
<evidence type="ECO:0000256" key="2">
    <source>
        <dbReference type="ARBA" id="ARBA00023157"/>
    </source>
</evidence>
<proteinExistence type="predicted"/>
<accession>A0A8T3D3R6</accession>
<dbReference type="GO" id="GO:0009897">
    <property type="term" value="C:external side of plasma membrane"/>
    <property type="evidence" value="ECO:0007669"/>
    <property type="project" value="TreeGrafter"/>
</dbReference>
<evidence type="ECO:0000259" key="4">
    <source>
        <dbReference type="PROSITE" id="PS50835"/>
    </source>
</evidence>
<feature type="domain" description="Ig-like" evidence="4">
    <location>
        <begin position="22"/>
        <end position="115"/>
    </location>
</feature>
<feature type="domain" description="Ig-like" evidence="4">
    <location>
        <begin position="581"/>
        <end position="668"/>
    </location>
</feature>
<evidence type="ECO:0000313" key="6">
    <source>
        <dbReference type="Proteomes" id="UP000829720"/>
    </source>
</evidence>
<dbReference type="InterPro" id="IPR003598">
    <property type="entry name" value="Ig_sub2"/>
</dbReference>
<feature type="domain" description="Ig-like" evidence="4">
    <location>
        <begin position="304"/>
        <end position="389"/>
    </location>
</feature>
<dbReference type="GO" id="GO:0004888">
    <property type="term" value="F:transmembrane signaling receptor activity"/>
    <property type="evidence" value="ECO:0007669"/>
    <property type="project" value="TreeGrafter"/>
</dbReference>
<dbReference type="Pfam" id="PF13895">
    <property type="entry name" value="Ig_2"/>
    <property type="match status" value="7"/>
</dbReference>
<dbReference type="Proteomes" id="UP000829720">
    <property type="component" value="Unassembled WGS sequence"/>
</dbReference>
<evidence type="ECO:0000313" key="5">
    <source>
        <dbReference type="EMBL" id="KAI1890620.1"/>
    </source>
</evidence>
<dbReference type="AlphaFoldDB" id="A0A8T3D3R6"/>
<keyword evidence="2" id="KW-1015">Disulfide bond</keyword>
<dbReference type="PANTHER" id="PTHR11481">
    <property type="entry name" value="IMMUNOGLOBULIN FC RECEPTOR"/>
    <property type="match status" value="1"/>
</dbReference>
<dbReference type="SUPFAM" id="SSF48726">
    <property type="entry name" value="Immunoglobulin"/>
    <property type="match status" value="9"/>
</dbReference>
<feature type="domain" description="Ig-like" evidence="4">
    <location>
        <begin position="396"/>
        <end position="478"/>
    </location>
</feature>
<organism evidence="5 6">
    <name type="scientific">Albula goreensis</name>
    <dbReference type="NCBI Taxonomy" id="1534307"/>
    <lineage>
        <taxon>Eukaryota</taxon>
        <taxon>Metazoa</taxon>
        <taxon>Chordata</taxon>
        <taxon>Craniata</taxon>
        <taxon>Vertebrata</taxon>
        <taxon>Euteleostomi</taxon>
        <taxon>Actinopterygii</taxon>
        <taxon>Neopterygii</taxon>
        <taxon>Teleostei</taxon>
        <taxon>Albuliformes</taxon>
        <taxon>Albulidae</taxon>
        <taxon>Albula</taxon>
    </lineage>
</organism>
<dbReference type="InterPro" id="IPR036179">
    <property type="entry name" value="Ig-like_dom_sf"/>
</dbReference>
<feature type="domain" description="Ig-like" evidence="4">
    <location>
        <begin position="120"/>
        <end position="205"/>
    </location>
</feature>
<dbReference type="InterPro" id="IPR013783">
    <property type="entry name" value="Ig-like_fold"/>
</dbReference>